<keyword evidence="2" id="KW-1133">Transmembrane helix</keyword>
<evidence type="ECO:0000313" key="3">
    <source>
        <dbReference type="EMBL" id="AND75361.1"/>
    </source>
</evidence>
<evidence type="ECO:0000313" key="4">
    <source>
        <dbReference type="Proteomes" id="UP000225947"/>
    </source>
</evidence>
<keyword evidence="2" id="KW-0472">Membrane</keyword>
<feature type="coiled-coil region" evidence="1">
    <location>
        <begin position="24"/>
        <end position="51"/>
    </location>
</feature>
<protein>
    <submittedName>
        <fullName evidence="3">Putative membrane protein</fullName>
    </submittedName>
</protein>
<name>A0A172Q0H4_9CAUD</name>
<feature type="transmembrane region" description="Helical" evidence="2">
    <location>
        <begin position="6"/>
        <end position="26"/>
    </location>
</feature>
<evidence type="ECO:0000256" key="2">
    <source>
        <dbReference type="SAM" id="Phobius"/>
    </source>
</evidence>
<reference evidence="4" key="1">
    <citation type="submission" date="2016-03" db="EMBL/GenBank/DDBJ databases">
        <title>Characterization of Acinetobacter baumannii phage vB_AbaM_ME3.</title>
        <authorList>
            <person name="Buttimer C.T.H."/>
            <person name="Elbreki M."/>
            <person name="Coffey A."/>
        </authorList>
    </citation>
    <scope>NUCLEOTIDE SEQUENCE [LARGE SCALE GENOMIC DNA]</scope>
</reference>
<dbReference type="SMR" id="A0A172Q0H4"/>
<dbReference type="Proteomes" id="UP000225947">
    <property type="component" value="Segment"/>
</dbReference>
<accession>A0A172Q0H4</accession>
<dbReference type="EMBL" id="KU935715">
    <property type="protein sequence ID" value="AND75361.1"/>
    <property type="molecule type" value="Genomic_DNA"/>
</dbReference>
<proteinExistence type="predicted"/>
<organism evidence="3 4">
    <name type="scientific">Acinetobacter phage vB_AbaM_ME3</name>
    <dbReference type="NCBI Taxonomy" id="1837876"/>
    <lineage>
        <taxon>Viruses</taxon>
        <taxon>Duplodnaviria</taxon>
        <taxon>Heunggongvirae</taxon>
        <taxon>Uroviricota</taxon>
        <taxon>Caudoviricetes</taxon>
        <taxon>Metrivirus</taxon>
        <taxon>Metrivirus ME3</taxon>
    </lineage>
</organism>
<gene>
    <name evidence="3" type="ORF">ME3_200</name>
</gene>
<evidence type="ECO:0000256" key="1">
    <source>
        <dbReference type="SAM" id="Coils"/>
    </source>
</evidence>
<keyword evidence="1" id="KW-0175">Coiled coil</keyword>
<keyword evidence="2" id="KW-0812">Transmembrane</keyword>
<sequence length="141" mass="16730">MNDLIATVVGMTAIFLLVLSITICNFKKLLLETEERLKEELKKELDRKVNRLPDPIKTEIHYYPTMYSSPEQTRKRDREVTQYNHYFDYRGYSEWTTIEVKALRDEWVNKKLSIEEIARLHKRSSGAIISKLKSLGMISYR</sequence>
<keyword evidence="4" id="KW-1185">Reference proteome</keyword>